<feature type="signal peptide" evidence="2">
    <location>
        <begin position="1"/>
        <end position="21"/>
    </location>
</feature>
<reference evidence="7" key="1">
    <citation type="submission" date="2020-10" db="EMBL/GenBank/DDBJ databases">
        <title>Chromosome-scale genome assembly of the Allis shad, Alosa alosa.</title>
        <authorList>
            <person name="Margot Z."/>
            <person name="Christophe K."/>
            <person name="Cabau C."/>
            <person name="Louis A."/>
            <person name="Berthelot C."/>
            <person name="Parey E."/>
            <person name="Roest Crollius H."/>
            <person name="Montfort J."/>
            <person name="Robinson-Rechavi M."/>
            <person name="Bucao C."/>
            <person name="Bouchez O."/>
            <person name="Gislard M."/>
            <person name="Lluch J."/>
            <person name="Milhes M."/>
            <person name="Lampietro C."/>
            <person name="Lopez Roques C."/>
            <person name="Donnadieu C."/>
            <person name="Braasch I."/>
            <person name="Desvignes T."/>
            <person name="Postlethwait J."/>
            <person name="Bobe J."/>
            <person name="Guiguen Y."/>
        </authorList>
    </citation>
    <scope>NUCLEOTIDE SEQUENCE</scope>
    <source>
        <strain evidence="7">M-15738</strain>
        <tissue evidence="7">Blood</tissue>
    </source>
</reference>
<sequence>MHFSLVLPILSLMFGATKVDACVWAVKLCELGDPLTSLYVCNINLDHMGSGGMEKQKLSLKVNPVIKSLTDQPVDTEHVTYYGFPYYVRINLDCGDEQESVKAMQKALFIGLNPSAILSVVEPVHPTLLKPQRLNIIMTSAPLHDDVPCDSELCQFGWYVPMPIVNGSVVYRMKVMSNGQGFHVPEKSFALNVNGIIQTRIERSQEVSFGTQWSSFEVFAGSPSRPLWSTADNAPVMVLAAIPNYKGVLITSSEFDHSTLIEVAIESCWVGSMRCPQAEFALTIQEAIAFESTVFIRQNQLLHQFVGNYSLLALQASSSDAWEQVLRSFCVEKLVPVPTSNTGNEFFYILGGGADMGTLYRADIHDGDATFTELRDTNGRTICEYMVYSLGVYEICLIRWVTHRADEDGTSIVLAKFYYSRSHWTYHVVLHDQNFHLHGKLPKYVPEDTGDSFIVVNSMTPDKSTANNIYVIMIGIVYNPNSGILYLWGNCLICSFDEGKTFLFVRGFPTTRSIKYFSLSYHGEFAFVTYHEEVWWGQEGVDTVIRVKPSPGYFVFGGLQSLKGFKKYMWPTDLVTVFWDIENQLQEVVYYEVKRKAHLVKRNLPVAEILSYNLFTEMFWTEQGSYNFFNFPRTCPFFWEYLEDLPQPEPYSRIQQYTARPPLVTHPSGIQTTTSLATYQGLLYHLLKLHSEYIQDIGDPAQNPISRLLMDKMVLEDYFFYMSSNGISSSGYSVEMDSFSRMYTNPEIYLPDKVYLDLHTSYSFSVYINAGNPAVSRDEIKNIWISAEVSDNDFLHAIVTRHEFFNRASIVYKVTVSDRGAFPGQALAGYGLRPFTLLLKVLRSEGRCFQDTDRAIVSQGQQRITVYIGCPPGKRLAFDITKTLEECSRLNKHYFDCPYPSPKVPCFYYSDLFYPFFLIQDMVSGESGPFLGSYTFKVVGGGAYSRKNIRYFTSEEILLYNSYNHSSKQTLTLMWTYEGTSVNKTQEGFEVLSGTNNKIRWLCEKNSPCGDLSAQGLMAPDFFFIIEVSNKGVDMNTYCDYALRFEIHVHGFPLDPTRALYFMLMTLATIGVILFCYIVFHCCGPGLKTLGKAAYQAAKEQPHIERESSLLMDEPEPMTYTRVRR</sequence>
<protein>
    <recommendedName>
        <fullName evidence="9">Cation channel sperm-associated protein subunit gamma</fullName>
    </recommendedName>
</protein>
<comment type="caution">
    <text evidence="7">The sequence shown here is derived from an EMBL/GenBank/DDBJ whole genome shotgun (WGS) entry which is preliminary data.</text>
</comment>
<keyword evidence="2" id="KW-0732">Signal</keyword>
<dbReference type="Pfam" id="PF22846">
    <property type="entry name" value="CATSPERG_C"/>
    <property type="match status" value="1"/>
</dbReference>
<dbReference type="EMBL" id="JADWDJ010000006">
    <property type="protein sequence ID" value="KAG5279888.1"/>
    <property type="molecule type" value="Genomic_DNA"/>
</dbReference>
<proteinExistence type="predicted"/>
<feature type="domain" description="CATSPERG beta-propeller" evidence="3">
    <location>
        <begin position="217"/>
        <end position="646"/>
    </location>
</feature>
<evidence type="ECO:0000259" key="6">
    <source>
        <dbReference type="Pfam" id="PF22851"/>
    </source>
</evidence>
<dbReference type="AlphaFoldDB" id="A0AAV6GXM5"/>
<keyword evidence="1" id="KW-0472">Membrane</keyword>
<dbReference type="InterPro" id="IPR028246">
    <property type="entry name" value="CATSPERG"/>
</dbReference>
<evidence type="ECO:0000256" key="1">
    <source>
        <dbReference type="SAM" id="Phobius"/>
    </source>
</evidence>
<keyword evidence="1" id="KW-0812">Transmembrane</keyword>
<keyword evidence="1" id="KW-1133">Transmembrane helix</keyword>
<name>A0AAV6GXM5_9TELE</name>
<dbReference type="Pfam" id="PF22840">
    <property type="entry name" value="CATSPERG_NTD"/>
    <property type="match status" value="1"/>
</dbReference>
<dbReference type="PANTHER" id="PTHR14327:SF1">
    <property type="entry name" value="CATION CHANNEL SPERM-ASSOCIATED AUXILIARY SUBUNIT GAMMA"/>
    <property type="match status" value="1"/>
</dbReference>
<dbReference type="Pfam" id="PF22851">
    <property type="entry name" value="CATSPERG_Ig-like"/>
    <property type="match status" value="1"/>
</dbReference>
<dbReference type="InterPro" id="IPR053874">
    <property type="entry name" value="CATSPERG_Ig-like"/>
</dbReference>
<evidence type="ECO:0000313" key="7">
    <source>
        <dbReference type="EMBL" id="KAG5279888.1"/>
    </source>
</evidence>
<dbReference type="PANTHER" id="PTHR14327">
    <property type="entry name" value="CATION CHANNEL SPERM-ASSOCIATED PROTEIN SUBUNIT GAMMA"/>
    <property type="match status" value="1"/>
</dbReference>
<accession>A0AAV6GXM5</accession>
<evidence type="ECO:0008006" key="9">
    <source>
        <dbReference type="Google" id="ProtNLM"/>
    </source>
</evidence>
<gene>
    <name evidence="7" type="ORF">AALO_G00082640</name>
</gene>
<evidence type="ECO:0000259" key="3">
    <source>
        <dbReference type="Pfam" id="PF15064"/>
    </source>
</evidence>
<feature type="transmembrane region" description="Helical" evidence="1">
    <location>
        <begin position="1059"/>
        <end position="1080"/>
    </location>
</feature>
<feature type="chain" id="PRO_5043563151" description="Cation channel sperm-associated protein subunit gamma" evidence="2">
    <location>
        <begin position="22"/>
        <end position="1125"/>
    </location>
</feature>
<feature type="domain" description="CATSPERG Ig-like" evidence="6">
    <location>
        <begin position="750"/>
        <end position="867"/>
    </location>
</feature>
<evidence type="ECO:0000259" key="4">
    <source>
        <dbReference type="Pfam" id="PF22840"/>
    </source>
</evidence>
<evidence type="ECO:0000313" key="8">
    <source>
        <dbReference type="Proteomes" id="UP000823561"/>
    </source>
</evidence>
<dbReference type="GO" id="GO:0097228">
    <property type="term" value="C:sperm principal piece"/>
    <property type="evidence" value="ECO:0007669"/>
    <property type="project" value="InterPro"/>
</dbReference>
<dbReference type="InterPro" id="IPR053872">
    <property type="entry name" value="CATSPERG_N"/>
</dbReference>
<keyword evidence="8" id="KW-1185">Reference proteome</keyword>
<dbReference type="InterPro" id="IPR053873">
    <property type="entry name" value="CATSPERG_C"/>
</dbReference>
<dbReference type="Pfam" id="PF15064">
    <property type="entry name" value="CATSPERG_beta-prop"/>
    <property type="match status" value="1"/>
</dbReference>
<dbReference type="GO" id="GO:0036128">
    <property type="term" value="C:CatSper complex"/>
    <property type="evidence" value="ECO:0007669"/>
    <property type="project" value="InterPro"/>
</dbReference>
<evidence type="ECO:0000256" key="2">
    <source>
        <dbReference type="SAM" id="SignalP"/>
    </source>
</evidence>
<organism evidence="7 8">
    <name type="scientific">Alosa alosa</name>
    <name type="common">allis shad</name>
    <dbReference type="NCBI Taxonomy" id="278164"/>
    <lineage>
        <taxon>Eukaryota</taxon>
        <taxon>Metazoa</taxon>
        <taxon>Chordata</taxon>
        <taxon>Craniata</taxon>
        <taxon>Vertebrata</taxon>
        <taxon>Euteleostomi</taxon>
        <taxon>Actinopterygii</taxon>
        <taxon>Neopterygii</taxon>
        <taxon>Teleostei</taxon>
        <taxon>Clupei</taxon>
        <taxon>Clupeiformes</taxon>
        <taxon>Clupeoidei</taxon>
        <taxon>Clupeidae</taxon>
        <taxon>Alosa</taxon>
    </lineage>
</organism>
<dbReference type="InterPro" id="IPR053871">
    <property type="entry name" value="CATSPERG_beta-prop"/>
</dbReference>
<feature type="domain" description="CATSPERG N-terminal" evidence="4">
    <location>
        <begin position="55"/>
        <end position="192"/>
    </location>
</feature>
<feature type="domain" description="CATSPERG C-terminal" evidence="5">
    <location>
        <begin position="893"/>
        <end position="1081"/>
    </location>
</feature>
<dbReference type="Proteomes" id="UP000823561">
    <property type="component" value="Chromosome 6"/>
</dbReference>
<evidence type="ECO:0000259" key="5">
    <source>
        <dbReference type="Pfam" id="PF22846"/>
    </source>
</evidence>